<comment type="subcellular location">
    <subcellularLocation>
        <location evidence="2">Lysosome</location>
    </subcellularLocation>
</comment>
<dbReference type="GO" id="GO:0046872">
    <property type="term" value="F:metal ion binding"/>
    <property type="evidence" value="ECO:0007669"/>
    <property type="project" value="UniProtKB-KW"/>
</dbReference>
<keyword evidence="9" id="KW-0325">Glycoprotein</keyword>
<gene>
    <name evidence="18" type="primary">ARSG</name>
</gene>
<evidence type="ECO:0000256" key="2">
    <source>
        <dbReference type="ARBA" id="ARBA00004371"/>
    </source>
</evidence>
<reference evidence="18" key="2">
    <citation type="submission" date="2025-09" db="UniProtKB">
        <authorList>
            <consortium name="Ensembl"/>
        </authorList>
    </citation>
    <scope>IDENTIFICATION</scope>
</reference>
<dbReference type="FunFam" id="3.40.720.10:FF:000031">
    <property type="entry name" value="arylsulfatase G isoform X1"/>
    <property type="match status" value="1"/>
</dbReference>
<dbReference type="EC" id="3.1.6.15" evidence="14"/>
<evidence type="ECO:0000256" key="9">
    <source>
        <dbReference type="ARBA" id="ARBA00023180"/>
    </source>
</evidence>
<evidence type="ECO:0000256" key="8">
    <source>
        <dbReference type="ARBA" id="ARBA00023157"/>
    </source>
</evidence>
<dbReference type="InterPro" id="IPR000917">
    <property type="entry name" value="Sulfatase_N"/>
</dbReference>
<proteinExistence type="inferred from homology"/>
<dbReference type="SUPFAM" id="SSF53649">
    <property type="entry name" value="Alkaline phosphatase-like"/>
    <property type="match status" value="1"/>
</dbReference>
<dbReference type="Ensembl" id="ENSLLET00000041115.1">
    <property type="protein sequence ID" value="ENSLLEP00000039527.1"/>
    <property type="gene ID" value="ENSLLEG00000025126.1"/>
</dbReference>
<dbReference type="GO" id="GO:0004065">
    <property type="term" value="F:arylsulfatase activity"/>
    <property type="evidence" value="ECO:0007669"/>
    <property type="project" value="UniProtKB-EC"/>
</dbReference>
<evidence type="ECO:0000256" key="6">
    <source>
        <dbReference type="ARBA" id="ARBA00022801"/>
    </source>
</evidence>
<dbReference type="PROSITE" id="PS00149">
    <property type="entry name" value="SULFATASE_2"/>
    <property type="match status" value="1"/>
</dbReference>
<keyword evidence="4" id="KW-0479">Metal-binding</keyword>
<organism evidence="18 19">
    <name type="scientific">Leptobrachium leishanense</name>
    <name type="common">Leishan spiny toad</name>
    <dbReference type="NCBI Taxonomy" id="445787"/>
    <lineage>
        <taxon>Eukaryota</taxon>
        <taxon>Metazoa</taxon>
        <taxon>Chordata</taxon>
        <taxon>Craniata</taxon>
        <taxon>Vertebrata</taxon>
        <taxon>Euteleostomi</taxon>
        <taxon>Amphibia</taxon>
        <taxon>Batrachia</taxon>
        <taxon>Anura</taxon>
        <taxon>Pelobatoidea</taxon>
        <taxon>Megophryidae</taxon>
        <taxon>Leptobrachium</taxon>
    </lineage>
</organism>
<dbReference type="FunFam" id="3.30.1120.10:FF:000006">
    <property type="entry name" value="Arylsulfatase G"/>
    <property type="match status" value="1"/>
</dbReference>
<keyword evidence="5" id="KW-0732">Signal</keyword>
<dbReference type="InterPro" id="IPR050738">
    <property type="entry name" value="Sulfatase"/>
</dbReference>
<comment type="cofactor">
    <cofactor evidence="1">
        <name>Ca(2+)</name>
        <dbReference type="ChEBI" id="CHEBI:29108"/>
    </cofactor>
</comment>
<sequence length="536" mass="59186">MILLLFIKTVLAFSLFCCCFHLWTLASNCWWKSLDSKKPNFIVILADDIGWGDLGANWPEPATNTPYLDKMASEGLRFVDFHSAASTCSPSRASLLTGRLGIRNGVTHNFAVTSIGGLPLNETTLADVLKQSGYRTGLIGKWHLGHHDRYHPNNRGFDYYYGIPYSNDMGCTDQPGRDIPPCLPCPTHLAAQRRSEGASCYSRLALPLLENHVIVEQPVTLSSLPARYVRKATDFIKDANARGQPFFLYVALAHMHVPLSVLAASSSQSVYAENLREMDDMVEQIRAEAYRSEDSNTLIWFTGDNGPWTEKCQFAGSVGPFTGSWQTSQGGSAAKRTTWEGGHRVPSVVYWPGTSPRNVTISSLLSVLDIFPTLLSLARAALPLDRRFDGRDISEVLFGCSQLGHRILYHPNSGAAGTFGVIEAVRVGRYKAFYTTGGALACNGTVGPERHHEPPLLFNLDQDPQERQPLDSSGEEYLKVLPEVLEAMVSLDVEVRSDNVSSADYSQRDWAVLCCNPEHAVCRCDETELSGPFHVH</sequence>
<keyword evidence="10" id="KW-0458">Lysosome</keyword>
<dbReference type="Gene3D" id="3.40.720.10">
    <property type="entry name" value="Alkaline Phosphatase, subunit A"/>
    <property type="match status" value="1"/>
</dbReference>
<dbReference type="Gene3D" id="3.30.1120.10">
    <property type="match status" value="1"/>
</dbReference>
<evidence type="ECO:0000256" key="13">
    <source>
        <dbReference type="ARBA" id="ARBA00052523"/>
    </source>
</evidence>
<evidence type="ECO:0000313" key="19">
    <source>
        <dbReference type="Proteomes" id="UP000694569"/>
    </source>
</evidence>
<evidence type="ECO:0000256" key="5">
    <source>
        <dbReference type="ARBA" id="ARBA00022729"/>
    </source>
</evidence>
<keyword evidence="8" id="KW-1015">Disulfide bond</keyword>
<accession>A0A8C5QLK3</accession>
<comment type="catalytic activity">
    <reaction evidence="13">
        <text>Hydrolysis of the 3-sulfate groups of the N-sulfo-D-glucosamine 3-O-sulfate units of heparin.</text>
        <dbReference type="EC" id="3.1.6.15"/>
    </reaction>
</comment>
<keyword evidence="6" id="KW-0378">Hydrolase</keyword>
<reference evidence="18" key="1">
    <citation type="submission" date="2025-08" db="UniProtKB">
        <authorList>
            <consortium name="Ensembl"/>
        </authorList>
    </citation>
    <scope>IDENTIFICATION</scope>
</reference>
<feature type="domain" description="Sulfatase N-terminal" evidence="17">
    <location>
        <begin position="39"/>
        <end position="378"/>
    </location>
</feature>
<name>A0A8C5QLK3_9ANUR</name>
<protein>
    <recommendedName>
        <fullName evidence="15">Arylsulfatase G</fullName>
        <ecNumber evidence="11">3.1.6.1</ecNumber>
        <ecNumber evidence="14">3.1.6.15</ecNumber>
    </recommendedName>
    <alternativeName>
        <fullName evidence="16">N-sulfoglucosamine-3-sulfatase</fullName>
    </alternativeName>
</protein>
<evidence type="ECO:0000256" key="11">
    <source>
        <dbReference type="ARBA" id="ARBA00035026"/>
    </source>
</evidence>
<dbReference type="GO" id="GO:0005764">
    <property type="term" value="C:lysosome"/>
    <property type="evidence" value="ECO:0007669"/>
    <property type="project" value="UniProtKB-SubCell"/>
</dbReference>
<dbReference type="Pfam" id="PF00884">
    <property type="entry name" value="Sulfatase"/>
    <property type="match status" value="1"/>
</dbReference>
<dbReference type="PANTHER" id="PTHR42693">
    <property type="entry name" value="ARYLSULFATASE FAMILY MEMBER"/>
    <property type="match status" value="1"/>
</dbReference>
<comment type="similarity">
    <text evidence="3">Belongs to the sulfatase family.</text>
</comment>
<evidence type="ECO:0000256" key="3">
    <source>
        <dbReference type="ARBA" id="ARBA00008779"/>
    </source>
</evidence>
<keyword evidence="19" id="KW-1185">Reference proteome</keyword>
<dbReference type="AlphaFoldDB" id="A0A8C5QLK3"/>
<evidence type="ECO:0000256" key="10">
    <source>
        <dbReference type="ARBA" id="ARBA00023228"/>
    </source>
</evidence>
<keyword evidence="7" id="KW-0106">Calcium</keyword>
<evidence type="ECO:0000256" key="12">
    <source>
        <dbReference type="ARBA" id="ARBA00048030"/>
    </source>
</evidence>
<evidence type="ECO:0000313" key="18">
    <source>
        <dbReference type="Ensembl" id="ENSLLEP00000039527.1"/>
    </source>
</evidence>
<dbReference type="InterPro" id="IPR024607">
    <property type="entry name" value="Sulfatase_CS"/>
</dbReference>
<dbReference type="OrthoDB" id="103349at2759"/>
<dbReference type="GeneTree" id="ENSGT00940000159093"/>
<comment type="catalytic activity">
    <reaction evidence="12">
        <text>an aryl sulfate + H2O = a phenol + sulfate + H(+)</text>
        <dbReference type="Rhea" id="RHEA:17261"/>
        <dbReference type="ChEBI" id="CHEBI:15377"/>
        <dbReference type="ChEBI" id="CHEBI:15378"/>
        <dbReference type="ChEBI" id="CHEBI:16189"/>
        <dbReference type="ChEBI" id="CHEBI:33853"/>
        <dbReference type="ChEBI" id="CHEBI:140317"/>
        <dbReference type="EC" id="3.1.6.1"/>
    </reaction>
</comment>
<dbReference type="InterPro" id="IPR017850">
    <property type="entry name" value="Alkaline_phosphatase_core_sf"/>
</dbReference>
<dbReference type="Pfam" id="PF14707">
    <property type="entry name" value="Sulfatase_C"/>
    <property type="match status" value="1"/>
</dbReference>
<evidence type="ECO:0000259" key="17">
    <source>
        <dbReference type="Pfam" id="PF00884"/>
    </source>
</evidence>
<dbReference type="Proteomes" id="UP000694569">
    <property type="component" value="Unplaced"/>
</dbReference>
<evidence type="ECO:0000256" key="7">
    <source>
        <dbReference type="ARBA" id="ARBA00022837"/>
    </source>
</evidence>
<evidence type="ECO:0000256" key="14">
    <source>
        <dbReference type="ARBA" id="ARBA00066410"/>
    </source>
</evidence>
<dbReference type="PROSITE" id="PS00523">
    <property type="entry name" value="SULFATASE_1"/>
    <property type="match status" value="1"/>
</dbReference>
<dbReference type="GO" id="GO:0033889">
    <property type="term" value="F:N-sulfoglucosamine-3-sulfatase activity"/>
    <property type="evidence" value="ECO:0007669"/>
    <property type="project" value="UniProtKB-EC"/>
</dbReference>
<evidence type="ECO:0000256" key="4">
    <source>
        <dbReference type="ARBA" id="ARBA00022723"/>
    </source>
</evidence>
<evidence type="ECO:0000256" key="16">
    <source>
        <dbReference type="ARBA" id="ARBA00079086"/>
    </source>
</evidence>
<dbReference type="PANTHER" id="PTHR42693:SF42">
    <property type="entry name" value="ARYLSULFATASE G"/>
    <property type="match status" value="1"/>
</dbReference>
<evidence type="ECO:0000256" key="15">
    <source>
        <dbReference type="ARBA" id="ARBA00074875"/>
    </source>
</evidence>
<evidence type="ECO:0000256" key="1">
    <source>
        <dbReference type="ARBA" id="ARBA00001913"/>
    </source>
</evidence>
<dbReference type="EC" id="3.1.6.1" evidence="11"/>